<evidence type="ECO:0000256" key="1">
    <source>
        <dbReference type="SAM" id="MobiDB-lite"/>
    </source>
</evidence>
<dbReference type="InParanoid" id="A0A423VXL0"/>
<evidence type="ECO:0000313" key="4">
    <source>
        <dbReference type="Proteomes" id="UP000285146"/>
    </source>
</evidence>
<comment type="caution">
    <text evidence="3">The sequence shown here is derived from an EMBL/GenBank/DDBJ whole genome shotgun (WGS) entry which is preliminary data.</text>
</comment>
<dbReference type="InterPro" id="IPR007513">
    <property type="entry name" value="SERF-like_N"/>
</dbReference>
<feature type="region of interest" description="Disordered" evidence="1">
    <location>
        <begin position="1"/>
        <end position="62"/>
    </location>
</feature>
<dbReference type="Pfam" id="PF04419">
    <property type="entry name" value="SERF-like_N"/>
    <property type="match status" value="1"/>
</dbReference>
<dbReference type="EMBL" id="LKEB01000070">
    <property type="protein sequence ID" value="ROV95760.1"/>
    <property type="molecule type" value="Genomic_DNA"/>
</dbReference>
<name>A0A423VXL0_9PEZI</name>
<dbReference type="OrthoDB" id="18018at2759"/>
<reference evidence="3 4" key="1">
    <citation type="submission" date="2015-09" db="EMBL/GenBank/DDBJ databases">
        <title>Host preference determinants of Valsa canker pathogens revealed by comparative genomics.</title>
        <authorList>
            <person name="Yin Z."/>
            <person name="Huang L."/>
        </authorList>
    </citation>
    <scope>NUCLEOTIDE SEQUENCE [LARGE SCALE GENOMIC DNA]</scope>
    <source>
        <strain evidence="3 4">SXYLt</strain>
    </source>
</reference>
<feature type="compositionally biased region" description="Basic and acidic residues" evidence="1">
    <location>
        <begin position="1"/>
        <end position="15"/>
    </location>
</feature>
<dbReference type="Proteomes" id="UP000285146">
    <property type="component" value="Unassembled WGS sequence"/>
</dbReference>
<accession>A0A423VXL0</accession>
<feature type="domain" description="Small EDRK-rich factor-like N-terminal" evidence="2">
    <location>
        <begin position="1"/>
        <end position="36"/>
    </location>
</feature>
<organism evidence="3 4">
    <name type="scientific">Cytospora leucostoma</name>
    <dbReference type="NCBI Taxonomy" id="1230097"/>
    <lineage>
        <taxon>Eukaryota</taxon>
        <taxon>Fungi</taxon>
        <taxon>Dikarya</taxon>
        <taxon>Ascomycota</taxon>
        <taxon>Pezizomycotina</taxon>
        <taxon>Sordariomycetes</taxon>
        <taxon>Sordariomycetidae</taxon>
        <taxon>Diaporthales</taxon>
        <taxon>Cytosporaceae</taxon>
        <taxon>Cytospora</taxon>
    </lineage>
</organism>
<dbReference type="FunCoup" id="A0A423VXL0">
    <property type="interactions" value="209"/>
</dbReference>
<gene>
    <name evidence="3" type="ORF">VPNG_08761</name>
</gene>
<dbReference type="STRING" id="1230097.A0A423VXL0"/>
<evidence type="ECO:0000259" key="2">
    <source>
        <dbReference type="Pfam" id="PF04419"/>
    </source>
</evidence>
<sequence>MARGNQREKAREANQKKMAQQKSKNDKSGFEMQREKEAVAAKMREKQKLADERKAAEAAGKK</sequence>
<feature type="compositionally biased region" description="Basic and acidic residues" evidence="1">
    <location>
        <begin position="23"/>
        <end position="62"/>
    </location>
</feature>
<dbReference type="AlphaFoldDB" id="A0A423VXL0"/>
<keyword evidence="4" id="KW-1185">Reference proteome</keyword>
<evidence type="ECO:0000313" key="3">
    <source>
        <dbReference type="EMBL" id="ROV95760.1"/>
    </source>
</evidence>
<protein>
    <recommendedName>
        <fullName evidence="2">Small EDRK-rich factor-like N-terminal domain-containing protein</fullName>
    </recommendedName>
</protein>
<proteinExistence type="predicted"/>